<dbReference type="AlphaFoldDB" id="A0A3S4YLL0"/>
<dbReference type="RefSeq" id="WP_126466045.1">
    <property type="nucleotide sequence ID" value="NZ_LR134523.1"/>
</dbReference>
<accession>A0A3S4YLL0</accession>
<dbReference type="InterPro" id="IPR023631">
    <property type="entry name" value="Amidase_dom"/>
</dbReference>
<dbReference type="EC" id="3.5.2.12" evidence="3"/>
<evidence type="ECO:0000313" key="3">
    <source>
        <dbReference type="EMBL" id="VEJ36160.1"/>
    </source>
</evidence>
<dbReference type="KEGG" id="piv:NCTC13079_01359"/>
<dbReference type="EMBL" id="LR134523">
    <property type="protein sequence ID" value="VEJ36160.1"/>
    <property type="molecule type" value="Genomic_DNA"/>
</dbReference>
<keyword evidence="4" id="KW-1185">Reference proteome</keyword>
<evidence type="ECO:0000256" key="1">
    <source>
        <dbReference type="ARBA" id="ARBA00009199"/>
    </source>
</evidence>
<organism evidence="3 4">
    <name type="scientific">Aedoeadaptatus ivorii</name>
    <dbReference type="NCBI Taxonomy" id="54006"/>
    <lineage>
        <taxon>Bacteria</taxon>
        <taxon>Bacillati</taxon>
        <taxon>Bacillota</taxon>
        <taxon>Tissierellia</taxon>
        <taxon>Tissierellales</taxon>
        <taxon>Peptoniphilaceae</taxon>
        <taxon>Aedoeadaptatus</taxon>
    </lineage>
</organism>
<proteinExistence type="inferred from homology"/>
<sequence>MKAIRDAVSTAAAIRKKIISPKEAAEESLRRIAAENGIYRAVVRTYPETALHHAAQVPADAPFAGVPILLKDIRQGLAGHPLTEGSRLYAGRIEPATAPYVKRLLRLGFVPVGHSNVSEFGIKFVSDSAYYGAVKNPVDPRYHAGGSSGGAACAVKRGMVPIAAANDGGGSIRIPASFCGLVGFKPTGHRVQFAITHTVRDAATLYAGLYGSGKDIPPHDLRFAFHTATDHDIAISKDAEDAVQMAVEHLWEGGIQAVCVRPEVAERELYRRAFLATAAEQYRRFQKEGIELARGMSEDGNVLLYTLGERLCKTGEAPLEAEAVQKSGAALFAFFRSYDIYIQPATARTAPKLDLLDGVKKSLCGIDDFRALSTAELVAHMHRLLDPGTAHSPYALTYNLFGCPSISLPLYIASTGLPIGVLLTAAPGNDRALLAAASYFEERGYLRGERGQ</sequence>
<dbReference type="InterPro" id="IPR000120">
    <property type="entry name" value="Amidase"/>
</dbReference>
<dbReference type="OrthoDB" id="9811471at2"/>
<evidence type="ECO:0000313" key="4">
    <source>
        <dbReference type="Proteomes" id="UP000269544"/>
    </source>
</evidence>
<gene>
    <name evidence="3" type="primary">nylA</name>
    <name evidence="3" type="ORF">NCTC13079_01359</name>
</gene>
<name>A0A3S4YLL0_9FIRM</name>
<protein>
    <submittedName>
        <fullName evidence="3">6-aminohexanoate-cyclic-dimer hydrolase</fullName>
        <ecNumber evidence="3">3.5.2.12</ecNumber>
    </submittedName>
</protein>
<dbReference type="InterPro" id="IPR036928">
    <property type="entry name" value="AS_sf"/>
</dbReference>
<dbReference type="PANTHER" id="PTHR11895">
    <property type="entry name" value="TRANSAMIDASE"/>
    <property type="match status" value="1"/>
</dbReference>
<dbReference type="Pfam" id="PF01425">
    <property type="entry name" value="Amidase"/>
    <property type="match status" value="1"/>
</dbReference>
<dbReference type="Gene3D" id="3.90.1300.10">
    <property type="entry name" value="Amidase signature (AS) domain"/>
    <property type="match status" value="1"/>
</dbReference>
<dbReference type="Proteomes" id="UP000269544">
    <property type="component" value="Chromosome"/>
</dbReference>
<dbReference type="SUPFAM" id="SSF75304">
    <property type="entry name" value="Amidase signature (AS) enzymes"/>
    <property type="match status" value="1"/>
</dbReference>
<keyword evidence="3" id="KW-0378">Hydrolase</keyword>
<dbReference type="PANTHER" id="PTHR11895:SF7">
    <property type="entry name" value="GLUTAMYL-TRNA(GLN) AMIDOTRANSFERASE SUBUNIT A, MITOCHONDRIAL"/>
    <property type="match status" value="1"/>
</dbReference>
<feature type="domain" description="Amidase" evidence="2">
    <location>
        <begin position="23"/>
        <end position="191"/>
    </location>
</feature>
<dbReference type="GO" id="GO:0019874">
    <property type="term" value="F:6-aminohexanoate-cyclic-dimer hydrolase activity"/>
    <property type="evidence" value="ECO:0007669"/>
    <property type="project" value="UniProtKB-EC"/>
</dbReference>
<evidence type="ECO:0000259" key="2">
    <source>
        <dbReference type="Pfam" id="PF01425"/>
    </source>
</evidence>
<comment type="similarity">
    <text evidence="1">Belongs to the amidase family.</text>
</comment>
<reference evidence="3 4" key="1">
    <citation type="submission" date="2018-12" db="EMBL/GenBank/DDBJ databases">
        <authorList>
            <consortium name="Pathogen Informatics"/>
        </authorList>
    </citation>
    <scope>NUCLEOTIDE SEQUENCE [LARGE SCALE GENOMIC DNA]</scope>
    <source>
        <strain evidence="3 4">NCTC13079</strain>
    </source>
</reference>